<evidence type="ECO:0000313" key="2">
    <source>
        <dbReference type="WBParaSite" id="Minc3s09444g43204"/>
    </source>
</evidence>
<dbReference type="InterPro" id="IPR045864">
    <property type="entry name" value="aa-tRNA-synth_II/BPL/LPL"/>
</dbReference>
<name>A0A914NRA5_MELIC</name>
<dbReference type="GO" id="GO:0005524">
    <property type="term" value="F:ATP binding"/>
    <property type="evidence" value="ECO:0007669"/>
    <property type="project" value="InterPro"/>
</dbReference>
<dbReference type="GO" id="GO:0006434">
    <property type="term" value="P:seryl-tRNA aminoacylation"/>
    <property type="evidence" value="ECO:0007669"/>
    <property type="project" value="InterPro"/>
</dbReference>
<dbReference type="Gene3D" id="3.30.930.10">
    <property type="entry name" value="Bira Bifunctional Protein, Domain 2"/>
    <property type="match status" value="1"/>
</dbReference>
<keyword evidence="1" id="KW-1185">Reference proteome</keyword>
<dbReference type="GO" id="GO:0004828">
    <property type="term" value="F:serine-tRNA ligase activity"/>
    <property type="evidence" value="ECO:0007669"/>
    <property type="project" value="InterPro"/>
</dbReference>
<dbReference type="WBParaSite" id="Minc3s09444g43204">
    <property type="protein sequence ID" value="Minc3s09444g43204"/>
    <property type="gene ID" value="Minc3s09444g43204"/>
</dbReference>
<dbReference type="Proteomes" id="UP000887563">
    <property type="component" value="Unplaced"/>
</dbReference>
<reference evidence="2" key="1">
    <citation type="submission" date="2022-11" db="UniProtKB">
        <authorList>
            <consortium name="WormBaseParasite"/>
        </authorList>
    </citation>
    <scope>IDENTIFICATION</scope>
</reference>
<accession>A0A914NRA5</accession>
<organism evidence="1 2">
    <name type="scientific">Meloidogyne incognita</name>
    <name type="common">Southern root-knot nematode worm</name>
    <name type="synonym">Oxyuris incognita</name>
    <dbReference type="NCBI Taxonomy" id="6306"/>
    <lineage>
        <taxon>Eukaryota</taxon>
        <taxon>Metazoa</taxon>
        <taxon>Ecdysozoa</taxon>
        <taxon>Nematoda</taxon>
        <taxon>Chromadorea</taxon>
        <taxon>Rhabditida</taxon>
        <taxon>Tylenchina</taxon>
        <taxon>Tylenchomorpha</taxon>
        <taxon>Tylenchoidea</taxon>
        <taxon>Meloidogynidae</taxon>
        <taxon>Meloidogyninae</taxon>
        <taxon>Meloidogyne</taxon>
        <taxon>Meloidogyne incognita group</taxon>
    </lineage>
</organism>
<sequence length="68" mass="7824">MLNATMCATTRVICAVLENYQTVDCILIPEALREFMPPQYKEKIPFVKPAPCDQEKVKEKLPKKEVNK</sequence>
<dbReference type="InterPro" id="IPR002317">
    <property type="entry name" value="Ser-tRNA-ligase_type_1"/>
</dbReference>
<dbReference type="PANTHER" id="PTHR11778">
    <property type="entry name" value="SERYL-TRNA SYNTHETASE"/>
    <property type="match status" value="1"/>
</dbReference>
<protein>
    <submittedName>
        <fullName evidence="2">Uncharacterized protein</fullName>
    </submittedName>
</protein>
<proteinExistence type="predicted"/>
<dbReference type="AlphaFoldDB" id="A0A914NRA5"/>
<evidence type="ECO:0000313" key="1">
    <source>
        <dbReference type="Proteomes" id="UP000887563"/>
    </source>
</evidence>